<dbReference type="EMBL" id="SOFM01000007">
    <property type="protein sequence ID" value="TFC07510.1"/>
    <property type="molecule type" value="Genomic_DNA"/>
</dbReference>
<evidence type="ECO:0000313" key="2">
    <source>
        <dbReference type="EMBL" id="TFC07510.1"/>
    </source>
</evidence>
<gene>
    <name evidence="2" type="ORF">E3O32_03120</name>
</gene>
<feature type="compositionally biased region" description="Acidic residues" evidence="1">
    <location>
        <begin position="117"/>
        <end position="165"/>
    </location>
</feature>
<evidence type="ECO:0000256" key="1">
    <source>
        <dbReference type="SAM" id="MobiDB-lite"/>
    </source>
</evidence>
<protein>
    <submittedName>
        <fullName evidence="2">DUF3027 domain-containing protein</fullName>
    </submittedName>
</protein>
<dbReference type="InterPro" id="IPR021391">
    <property type="entry name" value="DUF3027"/>
</dbReference>
<sequence>MLDQADPTLLAAVDLARAALLDITPADTIGELVGHVVEGEHVLTLLLDCTMPGYPGWRWTVSLSRVDEDSLPSVLETELTPGDEALIAPDWIPWSDRLADYRTAQELAAAVAAAETLDTDDDDESDDDESDDDDDESDDDEDDEPDEDPLALDDDFDDHGEDVLDGIDFGEALPTPELNPAEADEPEAEADGGARRPPAKSRRRKVVLEEDSEHQG</sequence>
<proteinExistence type="predicted"/>
<comment type="caution">
    <text evidence="2">The sequence shown here is derived from an EMBL/GenBank/DDBJ whole genome shotgun (WGS) entry which is preliminary data.</text>
</comment>
<accession>A0A4R8WDR2</accession>
<name>A0A4R8WDR2_9MICO</name>
<evidence type="ECO:0000313" key="3">
    <source>
        <dbReference type="Proteomes" id="UP000297643"/>
    </source>
</evidence>
<reference evidence="2 3" key="1">
    <citation type="submission" date="2019-03" db="EMBL/GenBank/DDBJ databases">
        <title>Genomics of glacier-inhabiting Cryobacterium strains.</title>
        <authorList>
            <person name="Liu Q."/>
            <person name="Xin Y.-H."/>
        </authorList>
    </citation>
    <scope>NUCLEOTIDE SEQUENCE [LARGE SCALE GENOMIC DNA]</scope>
    <source>
        <strain evidence="2 3">RHLT2-21</strain>
    </source>
</reference>
<feature type="region of interest" description="Disordered" evidence="1">
    <location>
        <begin position="114"/>
        <end position="216"/>
    </location>
</feature>
<dbReference type="AlphaFoldDB" id="A0A4R8WDR2"/>
<organism evidence="2 3">
    <name type="scientific">Cryobacterium mannosilyticum</name>
    <dbReference type="NCBI Taxonomy" id="1259190"/>
    <lineage>
        <taxon>Bacteria</taxon>
        <taxon>Bacillati</taxon>
        <taxon>Actinomycetota</taxon>
        <taxon>Actinomycetes</taxon>
        <taxon>Micrococcales</taxon>
        <taxon>Microbacteriaceae</taxon>
        <taxon>Cryobacterium</taxon>
    </lineage>
</organism>
<dbReference type="Proteomes" id="UP000297643">
    <property type="component" value="Unassembled WGS sequence"/>
</dbReference>
<keyword evidence="3" id="KW-1185">Reference proteome</keyword>
<dbReference type="Pfam" id="PF11228">
    <property type="entry name" value="DUF3027"/>
    <property type="match status" value="1"/>
</dbReference>